<organism evidence="1 2">
    <name type="scientific">Acetitomaculum ruminis DSM 5522</name>
    <dbReference type="NCBI Taxonomy" id="1120918"/>
    <lineage>
        <taxon>Bacteria</taxon>
        <taxon>Bacillati</taxon>
        <taxon>Bacillota</taxon>
        <taxon>Clostridia</taxon>
        <taxon>Lachnospirales</taxon>
        <taxon>Lachnospiraceae</taxon>
        <taxon>Acetitomaculum</taxon>
    </lineage>
</organism>
<protein>
    <submittedName>
        <fullName evidence="1">Uncharacterized protein</fullName>
    </submittedName>
</protein>
<name>A0A1I1ANK1_9FIRM</name>
<evidence type="ECO:0000313" key="2">
    <source>
        <dbReference type="Proteomes" id="UP000198838"/>
    </source>
</evidence>
<gene>
    <name evidence="1" type="ORF">SAMN05216249_1291</name>
</gene>
<proteinExistence type="predicted"/>
<dbReference type="Proteomes" id="UP000198838">
    <property type="component" value="Unassembled WGS sequence"/>
</dbReference>
<keyword evidence="2" id="KW-1185">Reference proteome</keyword>
<dbReference type="EMBL" id="FOJY01000029">
    <property type="protein sequence ID" value="SFB38038.1"/>
    <property type="molecule type" value="Genomic_DNA"/>
</dbReference>
<dbReference type="AlphaFoldDB" id="A0A1I1ANK1"/>
<sequence>MLNYNNCNSSELKNVIRTEIRGLRDLSQKVILNYNKSPLESELLETLKEKIVNVISVDLRKYDESCSMVDDLYYALLDKQMISPVKEN</sequence>
<reference evidence="1 2" key="1">
    <citation type="submission" date="2016-10" db="EMBL/GenBank/DDBJ databases">
        <authorList>
            <person name="de Groot N.N."/>
        </authorList>
    </citation>
    <scope>NUCLEOTIDE SEQUENCE [LARGE SCALE GENOMIC DNA]</scope>
    <source>
        <strain evidence="1 2">DSM 5522</strain>
    </source>
</reference>
<accession>A0A1I1ANK1</accession>
<evidence type="ECO:0000313" key="1">
    <source>
        <dbReference type="EMBL" id="SFB38038.1"/>
    </source>
</evidence>